<name>A0A168Y1N3_9PROT</name>
<dbReference type="CDD" id="cd18720">
    <property type="entry name" value="PIN_YqxD-like"/>
    <property type="match status" value="1"/>
</dbReference>
<dbReference type="Proteomes" id="UP000077405">
    <property type="component" value="Chromosome"/>
</dbReference>
<evidence type="ECO:0000313" key="4">
    <source>
        <dbReference type="Proteomes" id="UP000077405"/>
    </source>
</evidence>
<dbReference type="EMBL" id="CP015285">
    <property type="protein sequence ID" value="ANC90967.1"/>
    <property type="molecule type" value="Genomic_DNA"/>
</dbReference>
<dbReference type="Pfam" id="PF02639">
    <property type="entry name" value="DUF188"/>
    <property type="match status" value="1"/>
</dbReference>
<proteinExistence type="inferred from homology"/>
<comment type="similarity">
    <text evidence="1 2">Belongs to the UPF0178 family.</text>
</comment>
<dbReference type="InterPro" id="IPR003791">
    <property type="entry name" value="UPF0178"/>
</dbReference>
<dbReference type="NCBIfam" id="NF001095">
    <property type="entry name" value="PRK00124.1"/>
    <property type="match status" value="1"/>
</dbReference>
<evidence type="ECO:0000313" key="3">
    <source>
        <dbReference type="EMBL" id="ANC90967.1"/>
    </source>
</evidence>
<keyword evidence="4" id="KW-1185">Reference proteome</keyword>
<dbReference type="PANTHER" id="PTHR35146">
    <property type="entry name" value="UPF0178 PROTEIN YAII"/>
    <property type="match status" value="1"/>
</dbReference>
<dbReference type="HAMAP" id="MF_00489">
    <property type="entry name" value="UPF0178"/>
    <property type="match status" value="1"/>
</dbReference>
<dbReference type="PANTHER" id="PTHR35146:SF1">
    <property type="entry name" value="UPF0178 PROTEIN YAII"/>
    <property type="match status" value="1"/>
</dbReference>
<dbReference type="RefSeq" id="WP_063634061.1">
    <property type="nucleotide sequence ID" value="NZ_CP015285.1"/>
</dbReference>
<dbReference type="OrthoDB" id="9798918at2"/>
<evidence type="ECO:0000256" key="2">
    <source>
        <dbReference type="HAMAP-Rule" id="MF_00489"/>
    </source>
</evidence>
<dbReference type="AlphaFoldDB" id="A0A168Y1N3"/>
<dbReference type="KEGG" id="ahu:A6A40_03075"/>
<gene>
    <name evidence="3" type="ORF">A6A40_03075</name>
</gene>
<sequence>MAGEKGLVSPKVEIYVDADACPVKAEVYKVAGRTGCKVWLVANAPLRLPTECMAELVVVSDGFDAADNWIAEQAGPTDIVVTADIQLADRCVKRNAVVIGPTGRPFTPDSVGSALATRALMQDLRDMGVVSGGNAPMSQRDKSQFLQTLDQAVQALKAGRRPKFR</sequence>
<accession>A0A168Y1N3</accession>
<protein>
    <recommendedName>
        <fullName evidence="2">UPF0178 protein A6A40_03075</fullName>
    </recommendedName>
</protein>
<organism evidence="3 4">
    <name type="scientific">Azospirillum humicireducens</name>
    <dbReference type="NCBI Taxonomy" id="1226968"/>
    <lineage>
        <taxon>Bacteria</taxon>
        <taxon>Pseudomonadati</taxon>
        <taxon>Pseudomonadota</taxon>
        <taxon>Alphaproteobacteria</taxon>
        <taxon>Rhodospirillales</taxon>
        <taxon>Azospirillaceae</taxon>
        <taxon>Azospirillum</taxon>
    </lineage>
</organism>
<reference evidence="3 4" key="1">
    <citation type="journal article" date="2013" name="Int. J. Syst. Evol. Microbiol.">
        <title>Azospirillum humicireducens sp. nov., a nitrogen-fixing bacterium isolated from a microbial fuel cell.</title>
        <authorList>
            <person name="Zhou S."/>
            <person name="Han L."/>
            <person name="Wang Y."/>
            <person name="Yang G."/>
            <person name="Zhuang L."/>
            <person name="Hu P."/>
        </authorList>
    </citation>
    <scope>NUCLEOTIDE SEQUENCE [LARGE SCALE GENOMIC DNA]</scope>
    <source>
        <strain evidence="3 4">SgZ-5</strain>
    </source>
</reference>
<evidence type="ECO:0000256" key="1">
    <source>
        <dbReference type="ARBA" id="ARBA00008522"/>
    </source>
</evidence>